<accession>A0ABV6EI64</accession>
<evidence type="ECO:0000259" key="1">
    <source>
        <dbReference type="Pfam" id="PF21821"/>
    </source>
</evidence>
<gene>
    <name evidence="2" type="ORF">ACFFJ3_19655</name>
</gene>
<reference evidence="2 3" key="1">
    <citation type="submission" date="2024-09" db="EMBL/GenBank/DDBJ databases">
        <authorList>
            <person name="Sun Q."/>
            <person name="Mori K."/>
        </authorList>
    </citation>
    <scope>NUCLEOTIDE SEQUENCE [LARGE SCALE GENOMIC DNA]</scope>
    <source>
        <strain evidence="2 3">CCM 8626</strain>
    </source>
</reference>
<name>A0ABV6EI64_9GAMM</name>
<comment type="caution">
    <text evidence="2">The sequence shown here is derived from an EMBL/GenBank/DDBJ whole genome shotgun (WGS) entry which is preliminary data.</text>
</comment>
<dbReference type="Proteomes" id="UP001589792">
    <property type="component" value="Unassembled WGS sequence"/>
</dbReference>
<dbReference type="RefSeq" id="WP_380678604.1">
    <property type="nucleotide sequence ID" value="NZ_CP173186.1"/>
</dbReference>
<evidence type="ECO:0000313" key="2">
    <source>
        <dbReference type="EMBL" id="MFC0228684.1"/>
    </source>
</evidence>
<organism evidence="2 3">
    <name type="scientific">Serratia aquatilis</name>
    <dbReference type="NCBI Taxonomy" id="1737515"/>
    <lineage>
        <taxon>Bacteria</taxon>
        <taxon>Pseudomonadati</taxon>
        <taxon>Pseudomonadota</taxon>
        <taxon>Gammaproteobacteria</taxon>
        <taxon>Enterobacterales</taxon>
        <taxon>Yersiniaceae</taxon>
        <taxon>Serratia</taxon>
    </lineage>
</organism>
<dbReference type="EMBL" id="JBHLXG010000022">
    <property type="protein sequence ID" value="MFC0228684.1"/>
    <property type="molecule type" value="Genomic_DNA"/>
</dbReference>
<sequence>MDILSVLFSQQKRRIGTIVPSVVISERHTDTLVITEHPVEKGAPINDHAFKQPAEIVMELGFSGEGSLLDLADTTRMFDMNTGLSMGTSPRDIYQQLLDLQNNRQPFDVTTGKRHYKNMLLRSLDITTDRYSENVLMCVLTMREVIISETYAIGVVHKDNMAAGVSTSPIYNTGMKSPVPANKALVRDTINKQRRSLQGGTR</sequence>
<dbReference type="Pfam" id="PF21821">
    <property type="entry name" value="Dit_like"/>
    <property type="match status" value="1"/>
</dbReference>
<feature type="domain" description="Dit-like phage tail protein N-terminal" evidence="1">
    <location>
        <begin position="21"/>
        <end position="152"/>
    </location>
</feature>
<protein>
    <submittedName>
        <fullName evidence="2">Phage baseplate protein</fullName>
    </submittedName>
</protein>
<dbReference type="InterPro" id="IPR048494">
    <property type="entry name" value="Dit-like_N"/>
</dbReference>
<proteinExistence type="predicted"/>
<keyword evidence="3" id="KW-1185">Reference proteome</keyword>
<evidence type="ECO:0000313" key="3">
    <source>
        <dbReference type="Proteomes" id="UP001589792"/>
    </source>
</evidence>